<dbReference type="PANTHER" id="PTHR42924:SF3">
    <property type="entry name" value="POLYMERASE_HISTIDINOL PHOSPHATASE N-TERMINAL DOMAIN-CONTAINING PROTEIN"/>
    <property type="match status" value="1"/>
</dbReference>
<protein>
    <submittedName>
        <fullName evidence="2">TrpH</fullName>
    </submittedName>
</protein>
<dbReference type="OrthoDB" id="9804333at2"/>
<gene>
    <name evidence="2" type="ORF">RED65_11049</name>
</gene>
<dbReference type="PANTHER" id="PTHR42924">
    <property type="entry name" value="EXONUCLEASE"/>
    <property type="match status" value="1"/>
</dbReference>
<accession>Q1N5L6</accession>
<dbReference type="InterPro" id="IPR016195">
    <property type="entry name" value="Pol/histidinol_Pase-like"/>
</dbReference>
<name>Q1N5L6_9GAMM</name>
<dbReference type="HOGENOM" id="CLU_067347_0_0_6"/>
<dbReference type="SMART" id="SM00481">
    <property type="entry name" value="POLIIIAc"/>
    <property type="match status" value="1"/>
</dbReference>
<evidence type="ECO:0000313" key="2">
    <source>
        <dbReference type="EMBL" id="EAT13926.1"/>
    </source>
</evidence>
<dbReference type="SUPFAM" id="SSF89550">
    <property type="entry name" value="PHP domain-like"/>
    <property type="match status" value="1"/>
</dbReference>
<dbReference type="STRING" id="207949.RED65_11049"/>
<dbReference type="InterPro" id="IPR052018">
    <property type="entry name" value="PHP_domain"/>
</dbReference>
<dbReference type="Gene3D" id="3.20.20.140">
    <property type="entry name" value="Metal-dependent hydrolases"/>
    <property type="match status" value="1"/>
</dbReference>
<dbReference type="EMBL" id="AAQH01000001">
    <property type="protein sequence ID" value="EAT13926.1"/>
    <property type="molecule type" value="Genomic_DNA"/>
</dbReference>
<dbReference type="Gene3D" id="1.10.150.650">
    <property type="match status" value="1"/>
</dbReference>
<dbReference type="RefSeq" id="WP_007017344.1">
    <property type="nucleotide sequence ID" value="NZ_CH724113.1"/>
</dbReference>
<feature type="domain" description="Polymerase/histidinol phosphatase N-terminal" evidence="1">
    <location>
        <begin position="3"/>
        <end position="68"/>
    </location>
</feature>
<dbReference type="Pfam" id="PF02811">
    <property type="entry name" value="PHP"/>
    <property type="match status" value="1"/>
</dbReference>
<evidence type="ECO:0000259" key="1">
    <source>
        <dbReference type="SMART" id="SM00481"/>
    </source>
</evidence>
<sequence>MLFDLHCHSLRSDGQLSPTDLVNRAYEQGVTHLALTDHDTINGLQEAKQAAKPLGLEIIHGIEISTVWNGMGIHVVGLNFDAEHPAMLAAIERQENCRLERAKTIAKKLEKQGAEGIWEAAQKVANGAQIGRPHFAQALIDMGKVNNMAAAFKRYLGAGKSGDVKTLWPEMSEAVQWIVDAGGTAVLAHPDKYKLTRTKLRLLLNAFKEAGGGAVEVTTGGMESSFAQRMAQYCDEFGLLGSQGSDFHGPRPWSELGKFPPMPKSVTPVWHDWYAD</sequence>
<evidence type="ECO:0000313" key="3">
    <source>
        <dbReference type="Proteomes" id="UP000004263"/>
    </source>
</evidence>
<comment type="caution">
    <text evidence="2">The sequence shown here is derived from an EMBL/GenBank/DDBJ whole genome shotgun (WGS) entry which is preliminary data.</text>
</comment>
<dbReference type="GO" id="GO:0035312">
    <property type="term" value="F:5'-3' DNA exonuclease activity"/>
    <property type="evidence" value="ECO:0007669"/>
    <property type="project" value="TreeGrafter"/>
</dbReference>
<dbReference type="InterPro" id="IPR004013">
    <property type="entry name" value="PHP_dom"/>
</dbReference>
<dbReference type="AlphaFoldDB" id="Q1N5L6"/>
<dbReference type="CDD" id="cd07438">
    <property type="entry name" value="PHP_HisPPase_AMP"/>
    <property type="match status" value="1"/>
</dbReference>
<proteinExistence type="predicted"/>
<organism evidence="2 3">
    <name type="scientific">Bermanella marisrubri</name>
    <dbReference type="NCBI Taxonomy" id="207949"/>
    <lineage>
        <taxon>Bacteria</taxon>
        <taxon>Pseudomonadati</taxon>
        <taxon>Pseudomonadota</taxon>
        <taxon>Gammaproteobacteria</taxon>
        <taxon>Oceanospirillales</taxon>
        <taxon>Oceanospirillaceae</taxon>
        <taxon>Bermanella</taxon>
    </lineage>
</organism>
<keyword evidence="3" id="KW-1185">Reference proteome</keyword>
<dbReference type="Proteomes" id="UP000004263">
    <property type="component" value="Unassembled WGS sequence"/>
</dbReference>
<dbReference type="GO" id="GO:0004534">
    <property type="term" value="F:5'-3' RNA exonuclease activity"/>
    <property type="evidence" value="ECO:0007669"/>
    <property type="project" value="TreeGrafter"/>
</dbReference>
<reference evidence="2 3" key="1">
    <citation type="submission" date="2006-03" db="EMBL/GenBank/DDBJ databases">
        <authorList>
            <person name="Pinhassi J."/>
            <person name="Pedros-Alio C."/>
            <person name="Ferriera S."/>
            <person name="Johnson J."/>
            <person name="Kravitz S."/>
            <person name="Halpern A."/>
            <person name="Remington K."/>
            <person name="Beeson K."/>
            <person name="Tran B."/>
            <person name="Rogers Y.-H."/>
            <person name="Friedman R."/>
            <person name="Venter J.C."/>
        </authorList>
    </citation>
    <scope>NUCLEOTIDE SEQUENCE [LARGE SCALE GENOMIC DNA]</scope>
    <source>
        <strain evidence="2 3">RED65</strain>
    </source>
</reference>
<dbReference type="InterPro" id="IPR003141">
    <property type="entry name" value="Pol/His_phosphatase_N"/>
</dbReference>